<comment type="cofactor">
    <cofactor evidence="1">
        <name>[4Fe-4S] cluster</name>
        <dbReference type="ChEBI" id="CHEBI:49883"/>
    </cofactor>
</comment>
<evidence type="ECO:0000256" key="2">
    <source>
        <dbReference type="ARBA" id="ARBA00022691"/>
    </source>
</evidence>
<dbReference type="GO" id="GO:0016779">
    <property type="term" value="F:nucleotidyltransferase activity"/>
    <property type="evidence" value="ECO:0007669"/>
    <property type="project" value="UniProtKB-ARBA"/>
</dbReference>
<evidence type="ECO:0000256" key="1">
    <source>
        <dbReference type="ARBA" id="ARBA00001966"/>
    </source>
</evidence>
<comment type="caution">
    <text evidence="9">The sequence shown here is derived from an EMBL/GenBank/DDBJ whole genome shotgun (WGS) entry which is preliminary data.</text>
</comment>
<proteinExistence type="predicted"/>
<dbReference type="SUPFAM" id="SSF109604">
    <property type="entry name" value="HD-domain/PDEase-like"/>
    <property type="match status" value="1"/>
</dbReference>
<evidence type="ECO:0000313" key="9">
    <source>
        <dbReference type="EMBL" id="PKU24916.1"/>
    </source>
</evidence>
<dbReference type="EMBL" id="PIUM01000007">
    <property type="protein sequence ID" value="PKU24916.1"/>
    <property type="molecule type" value="Genomic_DNA"/>
</dbReference>
<dbReference type="SFLD" id="SFLDG01100">
    <property type="entry name" value="methyltransferase_(Class_D)"/>
    <property type="match status" value="1"/>
</dbReference>
<dbReference type="InterPro" id="IPR007197">
    <property type="entry name" value="rSAM"/>
</dbReference>
<dbReference type="Gene3D" id="3.20.20.70">
    <property type="entry name" value="Aldolase class I"/>
    <property type="match status" value="1"/>
</dbReference>
<feature type="compositionally biased region" description="Basic residues" evidence="7">
    <location>
        <begin position="8"/>
        <end position="20"/>
    </location>
</feature>
<keyword evidence="4" id="KW-0460">Magnesium</keyword>
<dbReference type="Pfam" id="PF23545">
    <property type="entry name" value="Zn_ribbon_HMPTM"/>
    <property type="match status" value="1"/>
</dbReference>
<dbReference type="InterPro" id="IPR006674">
    <property type="entry name" value="HD_domain"/>
</dbReference>
<protein>
    <recommendedName>
        <fullName evidence="8">Radical SAM core domain-containing protein</fullName>
    </recommendedName>
</protein>
<dbReference type="SMART" id="SM00729">
    <property type="entry name" value="Elp3"/>
    <property type="match status" value="1"/>
</dbReference>
<dbReference type="InterPro" id="IPR058240">
    <property type="entry name" value="rSAM_sf"/>
</dbReference>
<evidence type="ECO:0000256" key="5">
    <source>
        <dbReference type="ARBA" id="ARBA00023004"/>
    </source>
</evidence>
<dbReference type="Pfam" id="PF04055">
    <property type="entry name" value="Radical_SAM"/>
    <property type="match status" value="1"/>
</dbReference>
<dbReference type="PANTHER" id="PTHR43306">
    <property type="entry name" value="7,8-DIHYDRO-6-HYDROXYMETHYLPTERIN DIMETHYLTRANSFERASE"/>
    <property type="match status" value="1"/>
</dbReference>
<evidence type="ECO:0000313" key="10">
    <source>
        <dbReference type="Proteomes" id="UP000233293"/>
    </source>
</evidence>
<dbReference type="SMART" id="SM00471">
    <property type="entry name" value="HDc"/>
    <property type="match status" value="1"/>
</dbReference>
<keyword evidence="6" id="KW-0411">Iron-sulfur</keyword>
<feature type="region of interest" description="Disordered" evidence="7">
    <location>
        <begin position="1"/>
        <end position="73"/>
    </location>
</feature>
<dbReference type="PANTHER" id="PTHR43306:SF1">
    <property type="entry name" value="7,8-DIHYDRO-6-HYDROXYMETHYLPTERIN DIMETHYLTRANSFERASE"/>
    <property type="match status" value="1"/>
</dbReference>
<dbReference type="SFLD" id="SFLDG01067">
    <property type="entry name" value="SPASM/twitch_domain_containing"/>
    <property type="match status" value="1"/>
</dbReference>
<dbReference type="Pfam" id="PF12804">
    <property type="entry name" value="NTP_transf_3"/>
    <property type="match status" value="1"/>
</dbReference>
<dbReference type="SUPFAM" id="SSF53448">
    <property type="entry name" value="Nucleotide-diphospho-sugar transferases"/>
    <property type="match status" value="1"/>
</dbReference>
<keyword evidence="3" id="KW-0479">Metal-binding</keyword>
<dbReference type="Pfam" id="PF01966">
    <property type="entry name" value="HD"/>
    <property type="match status" value="1"/>
</dbReference>
<dbReference type="InterPro" id="IPR025877">
    <property type="entry name" value="MobA-like_NTP_Trfase"/>
</dbReference>
<dbReference type="CDD" id="cd01335">
    <property type="entry name" value="Radical_SAM"/>
    <property type="match status" value="1"/>
</dbReference>
<reference evidence="10" key="1">
    <citation type="submission" date="2017-12" db="EMBL/GenBank/DDBJ databases">
        <title>Draft genome sequence of Telmatospirillum siberiense 26-4b1T, an acidotolerant peatland alphaproteobacterium potentially involved in sulfur cycling.</title>
        <authorList>
            <person name="Hausmann B."/>
            <person name="Pjevac P."/>
            <person name="Schreck K."/>
            <person name="Herbold C.W."/>
            <person name="Daims H."/>
            <person name="Wagner M."/>
            <person name="Pester M."/>
            <person name="Loy A."/>
        </authorList>
    </citation>
    <scope>NUCLEOTIDE SEQUENCE [LARGE SCALE GENOMIC DNA]</scope>
    <source>
        <strain evidence="10">26-4b1</strain>
    </source>
</reference>
<feature type="compositionally biased region" description="Basic residues" evidence="7">
    <location>
        <begin position="29"/>
        <end position="49"/>
    </location>
</feature>
<dbReference type="InterPro" id="IPR006638">
    <property type="entry name" value="Elp3/MiaA/NifB-like_rSAM"/>
</dbReference>
<dbReference type="Gene3D" id="3.90.550.10">
    <property type="entry name" value="Spore Coat Polysaccharide Biosynthesis Protein SpsA, Chain A"/>
    <property type="match status" value="1"/>
</dbReference>
<name>A0A2N3PWZ3_9PROT</name>
<dbReference type="InterPro" id="IPR034474">
    <property type="entry name" value="Methyltransferase_Class_D"/>
</dbReference>
<evidence type="ECO:0000256" key="4">
    <source>
        <dbReference type="ARBA" id="ARBA00022842"/>
    </source>
</evidence>
<dbReference type="InterPro" id="IPR029044">
    <property type="entry name" value="Nucleotide-diphossugar_trans"/>
</dbReference>
<keyword evidence="10" id="KW-1185">Reference proteome</keyword>
<gene>
    <name evidence="9" type="ORF">CWS72_08535</name>
</gene>
<dbReference type="NCBIfam" id="NF045646">
    <property type="entry name" value="rSAM_Se_TrsS"/>
    <property type="match status" value="1"/>
</dbReference>
<dbReference type="PROSITE" id="PS51918">
    <property type="entry name" value="RADICAL_SAM"/>
    <property type="match status" value="1"/>
</dbReference>
<keyword evidence="5" id="KW-0408">Iron</keyword>
<accession>A0A2N3PWZ3</accession>
<feature type="domain" description="Radical SAM core" evidence="8">
    <location>
        <begin position="572"/>
        <end position="787"/>
    </location>
</feature>
<dbReference type="NCBIfam" id="NF045665">
    <property type="entry name" value="NTPtran_DVU1551"/>
    <property type="match status" value="1"/>
</dbReference>
<dbReference type="InterPro" id="IPR056488">
    <property type="entry name" value="Zn_ribbon_HMPTM"/>
</dbReference>
<dbReference type="AlphaFoldDB" id="A0A2N3PWZ3"/>
<evidence type="ECO:0000259" key="8">
    <source>
        <dbReference type="PROSITE" id="PS51918"/>
    </source>
</evidence>
<dbReference type="InterPro" id="IPR054698">
    <property type="entry name" value="rSAM_Se_TrsS"/>
</dbReference>
<dbReference type="InterPro" id="IPR003607">
    <property type="entry name" value="HD/PDEase_dom"/>
</dbReference>
<dbReference type="InterPro" id="IPR054703">
    <property type="entry name" value="Mop-rel"/>
</dbReference>
<dbReference type="SUPFAM" id="SSF102114">
    <property type="entry name" value="Radical SAM enzymes"/>
    <property type="match status" value="1"/>
</dbReference>
<organism evidence="9 10">
    <name type="scientific">Telmatospirillum siberiense</name>
    <dbReference type="NCBI Taxonomy" id="382514"/>
    <lineage>
        <taxon>Bacteria</taxon>
        <taxon>Pseudomonadati</taxon>
        <taxon>Pseudomonadota</taxon>
        <taxon>Alphaproteobacteria</taxon>
        <taxon>Rhodospirillales</taxon>
        <taxon>Rhodospirillaceae</taxon>
        <taxon>Telmatospirillum</taxon>
    </lineage>
</organism>
<dbReference type="CDD" id="cd04182">
    <property type="entry name" value="GT_2_like_f"/>
    <property type="match status" value="1"/>
</dbReference>
<sequence>MRAGHVCRPGRCRGTRRRRSADHAGRTGRLVRGRIRRSVRRHQLRRHHREGSGTAPFQMPAPDRGNFQEGDGNPGAARLFARWPGGRGAGMNKMATVRAGTVAGLVLAAGYSSRMGAFKPLLRLGRTSTIEHVVGLFRRSGIAAVTVVVGHRADEMIPIVESLGATPVFNADFDQGMYSSIRAGISALSDECGGCLLLPVDIPLVRPSTIERLRRSFANRHASVLYPVFQGRHGHPPLISRALFPEILDGDGAGGLCTILARHAAEAENVAVYDEGIHRDMDTPADYAALCAAAQRTEIPGLAECEAILADMQPNRDVIAHGRLVAAVAGRLATSLIEAGLPLNADLVLAGSLLHDVAKGQSDHAIAGALQMERLGYPEVARIVACHSDLEFFGGDPDERAVVFLADKLVQGVCVVSLEERFQRTFHRLEANPAGLKAARGRFDTALRITGAMERRMGRSLRRCLAPLSPQPMLAEKETPVPAAETAVLGTTESVCPVCLRQVPAERVQEGDAIYLRKTCPDHGAFKTVTWRGADSYHAWGGSLAAFSAPAFPATEKARGCPYDCGLCADHRQQSCCVLVEVTERCNLSCPVCFAEAGGSTPDPDLDEISRRLAALRKSGRQVNIQLSGGEPTLRDDLPEIVALTRRMGFDFVQVNTNGIRLARDDAYVRRLKEAGLECVFLQFDGLSDDVYRAIRGADLLDLKMKAIDACAKYRIGVVLVPVLVPGVNMTQLGDIIRFAAARSPHVRTVHFQPISYFGRYPGQPGDEARVTIPEVLAAIEAQMGQAITAADFRPGTAENPYCSFNGDFIVGADGELTSSLAPAKASGCCGSGAGAPAAAEGATADEAERARRFVARRWAAPDQCCASPSDGTAGVLMKADSLDAFLASRKRTLCISGMAFQDAWTLDLDRLRQCYIHVATPDQRLVPLCAFNLSGMNGETIYRRPRS</sequence>
<evidence type="ECO:0000256" key="6">
    <source>
        <dbReference type="ARBA" id="ARBA00023014"/>
    </source>
</evidence>
<dbReference type="InterPro" id="IPR013785">
    <property type="entry name" value="Aldolase_TIM"/>
</dbReference>
<keyword evidence="2" id="KW-0949">S-adenosyl-L-methionine</keyword>
<evidence type="ECO:0000256" key="7">
    <source>
        <dbReference type="SAM" id="MobiDB-lite"/>
    </source>
</evidence>
<dbReference type="Proteomes" id="UP000233293">
    <property type="component" value="Unassembled WGS sequence"/>
</dbReference>
<dbReference type="SFLD" id="SFLDS00029">
    <property type="entry name" value="Radical_SAM"/>
    <property type="match status" value="1"/>
</dbReference>
<dbReference type="GO" id="GO:0046872">
    <property type="term" value="F:metal ion binding"/>
    <property type="evidence" value="ECO:0007669"/>
    <property type="project" value="UniProtKB-KW"/>
</dbReference>
<evidence type="ECO:0000256" key="3">
    <source>
        <dbReference type="ARBA" id="ARBA00022723"/>
    </source>
</evidence>
<dbReference type="GO" id="GO:0051536">
    <property type="term" value="F:iron-sulfur cluster binding"/>
    <property type="evidence" value="ECO:0007669"/>
    <property type="project" value="UniProtKB-KW"/>
</dbReference>
<dbReference type="Gene3D" id="1.10.3210.10">
    <property type="entry name" value="Hypothetical protein af1432"/>
    <property type="match status" value="1"/>
</dbReference>